<evidence type="ECO:0000313" key="3">
    <source>
        <dbReference type="EMBL" id="OWY95970.1"/>
    </source>
</evidence>
<evidence type="ECO:0000313" key="4">
    <source>
        <dbReference type="Proteomes" id="UP000198211"/>
    </source>
</evidence>
<reference evidence="4" key="1">
    <citation type="submission" date="2017-03" db="EMBL/GenBank/DDBJ databases">
        <title>Phytopthora megakarya and P. palmivora, two closely related causual agents of cacao black pod achieved similar genome size and gene model numbers by different mechanisms.</title>
        <authorList>
            <person name="Ali S."/>
            <person name="Shao J."/>
            <person name="Larry D.J."/>
            <person name="Kronmiller B."/>
            <person name="Shen D."/>
            <person name="Strem M.D."/>
            <person name="Melnick R.L."/>
            <person name="Guiltinan M.J."/>
            <person name="Tyler B.M."/>
            <person name="Meinhardt L.W."/>
            <person name="Bailey B.A."/>
        </authorList>
    </citation>
    <scope>NUCLEOTIDE SEQUENCE [LARGE SCALE GENOMIC DNA]</scope>
    <source>
        <strain evidence="4">zdho120</strain>
    </source>
</reference>
<comment type="caution">
    <text evidence="3">The sequence shown here is derived from an EMBL/GenBank/DDBJ whole genome shotgun (WGS) entry which is preliminary data.</text>
</comment>
<gene>
    <name evidence="3" type="ORF">PHMEG_00033883</name>
</gene>
<dbReference type="Proteomes" id="UP000198211">
    <property type="component" value="Unassembled WGS sequence"/>
</dbReference>
<organism evidence="3 4">
    <name type="scientific">Phytophthora megakarya</name>
    <dbReference type="NCBI Taxonomy" id="4795"/>
    <lineage>
        <taxon>Eukaryota</taxon>
        <taxon>Sar</taxon>
        <taxon>Stramenopiles</taxon>
        <taxon>Oomycota</taxon>
        <taxon>Peronosporomycetes</taxon>
        <taxon>Peronosporales</taxon>
        <taxon>Peronosporaceae</taxon>
        <taxon>Phytophthora</taxon>
    </lineage>
</organism>
<evidence type="ECO:0000259" key="2">
    <source>
        <dbReference type="Pfam" id="PF03101"/>
    </source>
</evidence>
<feature type="region of interest" description="Disordered" evidence="1">
    <location>
        <begin position="100"/>
        <end position="119"/>
    </location>
</feature>
<feature type="domain" description="FAR1" evidence="2">
    <location>
        <begin position="13"/>
        <end position="104"/>
    </location>
</feature>
<dbReference type="AlphaFoldDB" id="A0A225USH3"/>
<accession>A0A225USH3</accession>
<dbReference type="EMBL" id="NBNE01012249">
    <property type="protein sequence ID" value="OWY95970.1"/>
    <property type="molecule type" value="Genomic_DNA"/>
</dbReference>
<protein>
    <recommendedName>
        <fullName evidence="2">FAR1 domain-containing protein</fullName>
    </recommendedName>
</protein>
<evidence type="ECO:0000256" key="1">
    <source>
        <dbReference type="SAM" id="MobiDB-lite"/>
    </source>
</evidence>
<sequence>YSSHDDTKAALHTWTQSHGFNVSRRRARKNEKGETYIRNYECDRAGKLKCTQKLADEDRIRVNRGSKRSGCYMRISIRALNKDNSEGEWAVFHTGNSSALHNHKPSSDPRVHSAHRNRSAQAISSTNDISLQNLIEAQSVAGILVANIYATMLQQD</sequence>
<dbReference type="OrthoDB" id="129622at2759"/>
<dbReference type="Pfam" id="PF03101">
    <property type="entry name" value="FAR1"/>
    <property type="match status" value="1"/>
</dbReference>
<feature type="non-terminal residue" evidence="3">
    <location>
        <position position="1"/>
    </location>
</feature>
<name>A0A225USH3_9STRA</name>
<keyword evidence="4" id="KW-1185">Reference proteome</keyword>
<dbReference type="InterPro" id="IPR004330">
    <property type="entry name" value="FAR1_DNA_bnd_dom"/>
</dbReference>
<proteinExistence type="predicted"/>